<evidence type="ECO:0000256" key="1">
    <source>
        <dbReference type="SAM" id="MobiDB-lite"/>
    </source>
</evidence>
<protein>
    <submittedName>
        <fullName evidence="3">Binding protein-protein-dependent transport system inner membrane component</fullName>
    </submittedName>
</protein>
<gene>
    <name evidence="3" type="ORF">RHSP_83571</name>
</gene>
<organism evidence="3 4">
    <name type="scientific">Rhizobium freirei PRF 81</name>
    <dbReference type="NCBI Taxonomy" id="363754"/>
    <lineage>
        <taxon>Bacteria</taxon>
        <taxon>Pseudomonadati</taxon>
        <taxon>Pseudomonadota</taxon>
        <taxon>Alphaproteobacteria</taxon>
        <taxon>Hyphomicrobiales</taxon>
        <taxon>Rhizobiaceae</taxon>
        <taxon>Rhizobium/Agrobacterium group</taxon>
        <taxon>Rhizobium</taxon>
    </lineage>
</organism>
<evidence type="ECO:0000313" key="4">
    <source>
        <dbReference type="Proteomes" id="UP000012429"/>
    </source>
</evidence>
<dbReference type="STRING" id="363754.RHSP_83571"/>
<accession>N6U251</accession>
<sequence length="74" mass="8465">MGNNHMLAFVVKRMLGLMPVILVVSIAVFQLPRLSPPRPRGRDRRRHRRKLAGSDADVRLRSRLPSGGIDRQRI</sequence>
<dbReference type="AlphaFoldDB" id="N6U251"/>
<reference evidence="3 4" key="1">
    <citation type="journal article" date="2012" name="BMC Genomics">
        <title>Genomic basis of broad host range and environmental adaptability of Rhizobium tropici CIAT 899 and Rhizobium sp. PRF 81 which are used in inoculants for common bean (Phaseolus vulgaris L.).</title>
        <authorList>
            <person name="Ormeno-Orrillo E."/>
            <person name="Menna P."/>
            <person name="Almeida L.G."/>
            <person name="Ollero F.J."/>
            <person name="Nicolas M.F."/>
            <person name="Pains Rodrigues E."/>
            <person name="Shigueyoshi Nakatani A."/>
            <person name="Silva Batista J.S."/>
            <person name="Oliveira Chueire L.M."/>
            <person name="Souza R.C."/>
            <person name="Ribeiro Vasconcelos A.T."/>
            <person name="Megias M."/>
            <person name="Hungria M."/>
            <person name="Martinez-Romero E."/>
        </authorList>
    </citation>
    <scope>NUCLEOTIDE SEQUENCE [LARGE SCALE GENOMIC DNA]</scope>
    <source>
        <strain evidence="3 4">PRF 81</strain>
    </source>
</reference>
<evidence type="ECO:0000256" key="2">
    <source>
        <dbReference type="SAM" id="Phobius"/>
    </source>
</evidence>
<keyword evidence="2" id="KW-0812">Transmembrane</keyword>
<dbReference type="Proteomes" id="UP000012429">
    <property type="component" value="Unassembled WGS sequence"/>
</dbReference>
<feature type="compositionally biased region" description="Basic residues" evidence="1">
    <location>
        <begin position="39"/>
        <end position="51"/>
    </location>
</feature>
<feature type="region of interest" description="Disordered" evidence="1">
    <location>
        <begin position="34"/>
        <end position="74"/>
    </location>
</feature>
<name>N6U251_9HYPH</name>
<keyword evidence="2" id="KW-0472">Membrane</keyword>
<proteinExistence type="predicted"/>
<keyword evidence="4" id="KW-1185">Reference proteome</keyword>
<dbReference type="EMBL" id="AQHN01000062">
    <property type="protein sequence ID" value="ENN86724.1"/>
    <property type="molecule type" value="Genomic_DNA"/>
</dbReference>
<evidence type="ECO:0000313" key="3">
    <source>
        <dbReference type="EMBL" id="ENN86724.1"/>
    </source>
</evidence>
<feature type="transmembrane region" description="Helical" evidence="2">
    <location>
        <begin position="14"/>
        <end position="35"/>
    </location>
</feature>
<keyword evidence="2" id="KW-1133">Transmembrane helix</keyword>
<comment type="caution">
    <text evidence="3">The sequence shown here is derived from an EMBL/GenBank/DDBJ whole genome shotgun (WGS) entry which is preliminary data.</text>
</comment>